<name>A0A507FJI9_9FUNG</name>
<accession>A0A507FJI9</accession>
<organism evidence="10 11">
    <name type="scientific">Chytriomyces confervae</name>
    <dbReference type="NCBI Taxonomy" id="246404"/>
    <lineage>
        <taxon>Eukaryota</taxon>
        <taxon>Fungi</taxon>
        <taxon>Fungi incertae sedis</taxon>
        <taxon>Chytridiomycota</taxon>
        <taxon>Chytridiomycota incertae sedis</taxon>
        <taxon>Chytridiomycetes</taxon>
        <taxon>Chytridiales</taxon>
        <taxon>Chytriomycetaceae</taxon>
        <taxon>Chytriomyces</taxon>
    </lineage>
</organism>
<comment type="subcellular location">
    <subcellularLocation>
        <location evidence="1">Membrane</location>
        <topology evidence="1">Multi-pass membrane protein</topology>
    </subcellularLocation>
</comment>
<dbReference type="PANTHER" id="PTHR45939:SF1">
    <property type="entry name" value="MITOCHONDRIAL THIAMINE PYROPHOSPHATE CARRIER 1-RELATED"/>
    <property type="match status" value="1"/>
</dbReference>
<evidence type="ECO:0000256" key="6">
    <source>
        <dbReference type="ARBA" id="ARBA00022989"/>
    </source>
</evidence>
<keyword evidence="4 8" id="KW-0812">Transmembrane</keyword>
<dbReference type="AlphaFoldDB" id="A0A507FJI9"/>
<protein>
    <recommendedName>
        <fullName evidence="12">ADP,ATP carrier protein</fullName>
    </recommendedName>
</protein>
<evidence type="ECO:0000256" key="7">
    <source>
        <dbReference type="ARBA" id="ARBA00023136"/>
    </source>
</evidence>
<sequence>MSIAKSNKLVKGGDMYANSLDAFTQILKKEGIAGLYKSLLWCPLFYPCHIAVALRLCCVSSVIGGSDTTCENLSERCFRDERSFRDLLEDRIYARKSAGTVASAFSYFYFYSVIRAKHVASIPAGQEISTPVELLLGAMAGALCQVFTLPIAVATTRQQTLPPDEKQSFIETFKTVLSTDGPQGLWKGFKASMILCVNPAITYGMFERVKSLWLKRKAKLGGSLAMTSWEVFLVGALSKTLATVVTYPYIMAKVRMQWAVPKSASDLSQSDRDALHYKGSVDVLKKVFATDGIKGWYKGMQTQIVKAVLCQAILFVSKEKFLAYTLAVFSLLSKEGVDAVVN</sequence>
<reference evidence="10 11" key="1">
    <citation type="journal article" date="2019" name="Sci. Rep.">
        <title>Comparative genomics of chytrid fungi reveal insights into the obligate biotrophic and pathogenic lifestyle of Synchytrium endobioticum.</title>
        <authorList>
            <person name="van de Vossenberg B.T.L.H."/>
            <person name="Warris S."/>
            <person name="Nguyen H.D.T."/>
            <person name="van Gent-Pelzer M.P.E."/>
            <person name="Joly D.L."/>
            <person name="van de Geest H.C."/>
            <person name="Bonants P.J.M."/>
            <person name="Smith D.S."/>
            <person name="Levesque C.A."/>
            <person name="van der Lee T.A.J."/>
        </authorList>
    </citation>
    <scope>NUCLEOTIDE SEQUENCE [LARGE SCALE GENOMIC DNA]</scope>
    <source>
        <strain evidence="10 11">CBS 675.73</strain>
    </source>
</reference>
<dbReference type="STRING" id="246404.A0A507FJI9"/>
<evidence type="ECO:0008006" key="12">
    <source>
        <dbReference type="Google" id="ProtNLM"/>
    </source>
</evidence>
<comment type="similarity">
    <text evidence="2 9">Belongs to the mitochondrial carrier (TC 2.A.29) family.</text>
</comment>
<evidence type="ECO:0000256" key="8">
    <source>
        <dbReference type="PROSITE-ProRule" id="PRU00282"/>
    </source>
</evidence>
<feature type="repeat" description="Solcar" evidence="8">
    <location>
        <begin position="226"/>
        <end position="324"/>
    </location>
</feature>
<dbReference type="InterPro" id="IPR023395">
    <property type="entry name" value="MCP_dom_sf"/>
</dbReference>
<keyword evidence="3 9" id="KW-0813">Transport</keyword>
<keyword evidence="6" id="KW-1133">Transmembrane helix</keyword>
<proteinExistence type="inferred from homology"/>
<gene>
    <name evidence="10" type="ORF">CcCBS67573_g02346</name>
</gene>
<evidence type="ECO:0000313" key="11">
    <source>
        <dbReference type="Proteomes" id="UP000320333"/>
    </source>
</evidence>
<evidence type="ECO:0000313" key="10">
    <source>
        <dbReference type="EMBL" id="TPX76392.1"/>
    </source>
</evidence>
<feature type="repeat" description="Solcar" evidence="8">
    <location>
        <begin position="128"/>
        <end position="212"/>
    </location>
</feature>
<evidence type="ECO:0000256" key="5">
    <source>
        <dbReference type="ARBA" id="ARBA00022737"/>
    </source>
</evidence>
<dbReference type="PROSITE" id="PS50920">
    <property type="entry name" value="SOLCAR"/>
    <property type="match status" value="2"/>
</dbReference>
<dbReference type="GO" id="GO:0016020">
    <property type="term" value="C:membrane"/>
    <property type="evidence" value="ECO:0007669"/>
    <property type="project" value="UniProtKB-SubCell"/>
</dbReference>
<keyword evidence="7 8" id="KW-0472">Membrane</keyword>
<comment type="caution">
    <text evidence="10">The sequence shown here is derived from an EMBL/GenBank/DDBJ whole genome shotgun (WGS) entry which is preliminary data.</text>
</comment>
<dbReference type="GO" id="GO:0015217">
    <property type="term" value="F:ADP transmembrane transporter activity"/>
    <property type="evidence" value="ECO:0007669"/>
    <property type="project" value="TreeGrafter"/>
</dbReference>
<evidence type="ECO:0000256" key="4">
    <source>
        <dbReference type="ARBA" id="ARBA00022692"/>
    </source>
</evidence>
<dbReference type="Pfam" id="PF00153">
    <property type="entry name" value="Mito_carr"/>
    <property type="match status" value="2"/>
</dbReference>
<evidence type="ECO:0000256" key="1">
    <source>
        <dbReference type="ARBA" id="ARBA00004141"/>
    </source>
</evidence>
<dbReference type="OrthoDB" id="446044at2759"/>
<dbReference type="SUPFAM" id="SSF103506">
    <property type="entry name" value="Mitochondrial carrier"/>
    <property type="match status" value="1"/>
</dbReference>
<evidence type="ECO:0000256" key="3">
    <source>
        <dbReference type="ARBA" id="ARBA00022448"/>
    </source>
</evidence>
<dbReference type="InterPro" id="IPR018108">
    <property type="entry name" value="MCP_transmembrane"/>
</dbReference>
<dbReference type="PANTHER" id="PTHR45939">
    <property type="entry name" value="PEROXISOMAL MEMBRANE PROTEIN PMP34-RELATED"/>
    <property type="match status" value="1"/>
</dbReference>
<dbReference type="Gene3D" id="1.50.40.10">
    <property type="entry name" value="Mitochondrial carrier domain"/>
    <property type="match status" value="1"/>
</dbReference>
<evidence type="ECO:0000256" key="2">
    <source>
        <dbReference type="ARBA" id="ARBA00006375"/>
    </source>
</evidence>
<dbReference type="EMBL" id="QEAP01000048">
    <property type="protein sequence ID" value="TPX76392.1"/>
    <property type="molecule type" value="Genomic_DNA"/>
</dbReference>
<keyword evidence="5" id="KW-0677">Repeat</keyword>
<dbReference type="Proteomes" id="UP000320333">
    <property type="component" value="Unassembled WGS sequence"/>
</dbReference>
<evidence type="ECO:0000256" key="9">
    <source>
        <dbReference type="RuleBase" id="RU000488"/>
    </source>
</evidence>
<keyword evidence="11" id="KW-1185">Reference proteome</keyword>
<dbReference type="InterPro" id="IPR052217">
    <property type="entry name" value="Mito/Peroxisomal_Carrier"/>
</dbReference>